<evidence type="ECO:0000313" key="4">
    <source>
        <dbReference type="Proteomes" id="UP001054857"/>
    </source>
</evidence>
<dbReference type="Proteomes" id="UP001054857">
    <property type="component" value="Unassembled WGS sequence"/>
</dbReference>
<dbReference type="Gene3D" id="1.10.472.80">
    <property type="entry name" value="Ypt/Rab-GAP domain of gyp1p, domain 3"/>
    <property type="match status" value="1"/>
</dbReference>
<sequence length="443" mass="46445">MAIVARAFPGLTFGTTPSSAMDSTKRTLAKEAGLARCWQSFDVAASNVKITSEIKEEVRRHGIPKGIRADAYFALSGASSLQQEHANTYTSLAASTSNLSDEVIFGVEDDVRSARLVFKDSPLFATAKGAEVLSRLIFAYIQRNPACGYFKGLAHIAALLLATFGKQREEQAFWTLVALLERRLFPHCGGQVPTGSRVEVQVLKVLLGQRQPALAAQLAKLDSDAVESLCNSWLSTAFTRTLPQEVVLRIWDCVVVEGPKVALRTAMALIKMCGSSIQSCTTMPVLCRVVEGRLARHSDADALLSVAFKGLGSLSGSNVDSIRNRVLANMQSQQKTRSGLPAPLGAGAASSLLAAATASNLGANSTSSSGESVVNSAPRRSSSGGSSGSLSLNGYHKTASSGSLSGYNKASYSGSSSTGSRPASKQGMSWPTVKSTGALAGMA</sequence>
<dbReference type="SUPFAM" id="SSF47923">
    <property type="entry name" value="Ypt/Rab-GAP domain of gyp1p"/>
    <property type="match status" value="2"/>
</dbReference>
<gene>
    <name evidence="3" type="ORF">Agub_g6741</name>
</gene>
<organism evidence="3 4">
    <name type="scientific">Astrephomene gubernaculifera</name>
    <dbReference type="NCBI Taxonomy" id="47775"/>
    <lineage>
        <taxon>Eukaryota</taxon>
        <taxon>Viridiplantae</taxon>
        <taxon>Chlorophyta</taxon>
        <taxon>core chlorophytes</taxon>
        <taxon>Chlorophyceae</taxon>
        <taxon>CS clade</taxon>
        <taxon>Chlamydomonadales</taxon>
        <taxon>Astrephomenaceae</taxon>
        <taxon>Astrephomene</taxon>
    </lineage>
</organism>
<keyword evidence="4" id="KW-1185">Reference proteome</keyword>
<name>A0AAD3HLV4_9CHLO</name>
<accession>A0AAD3HLV4</accession>
<dbReference type="PROSITE" id="PS50086">
    <property type="entry name" value="TBC_RABGAP"/>
    <property type="match status" value="1"/>
</dbReference>
<dbReference type="PANTHER" id="PTHR47219">
    <property type="entry name" value="RAB GTPASE-ACTIVATING PROTEIN 1-LIKE"/>
    <property type="match status" value="1"/>
</dbReference>
<feature type="region of interest" description="Disordered" evidence="1">
    <location>
        <begin position="363"/>
        <end position="443"/>
    </location>
</feature>
<feature type="domain" description="Rab-GAP TBC" evidence="2">
    <location>
        <begin position="62"/>
        <end position="258"/>
    </location>
</feature>
<proteinExistence type="predicted"/>
<protein>
    <recommendedName>
        <fullName evidence="2">Rab-GAP TBC domain-containing protein</fullName>
    </recommendedName>
</protein>
<reference evidence="3 4" key="1">
    <citation type="journal article" date="2021" name="Sci. Rep.">
        <title>Genome sequencing of the multicellular alga Astrephomene provides insights into convergent evolution of germ-soma differentiation.</title>
        <authorList>
            <person name="Yamashita S."/>
            <person name="Yamamoto K."/>
            <person name="Matsuzaki R."/>
            <person name="Suzuki S."/>
            <person name="Yamaguchi H."/>
            <person name="Hirooka S."/>
            <person name="Minakuchi Y."/>
            <person name="Miyagishima S."/>
            <person name="Kawachi M."/>
            <person name="Toyoda A."/>
            <person name="Nozaki H."/>
        </authorList>
    </citation>
    <scope>NUCLEOTIDE SEQUENCE [LARGE SCALE GENOMIC DNA]</scope>
    <source>
        <strain evidence="3 4">NIES-4017</strain>
    </source>
</reference>
<feature type="compositionally biased region" description="Polar residues" evidence="1">
    <location>
        <begin position="426"/>
        <end position="435"/>
    </location>
</feature>
<feature type="compositionally biased region" description="Low complexity" evidence="1">
    <location>
        <begin position="405"/>
        <end position="425"/>
    </location>
</feature>
<dbReference type="Pfam" id="PF00566">
    <property type="entry name" value="RabGAP-TBC"/>
    <property type="match status" value="1"/>
</dbReference>
<dbReference type="SMART" id="SM00164">
    <property type="entry name" value="TBC"/>
    <property type="match status" value="1"/>
</dbReference>
<dbReference type="InterPro" id="IPR050302">
    <property type="entry name" value="Rab_GAP_TBC_domain"/>
</dbReference>
<dbReference type="InterPro" id="IPR035969">
    <property type="entry name" value="Rab-GAP_TBC_sf"/>
</dbReference>
<comment type="caution">
    <text evidence="3">The sequence shown here is derived from an EMBL/GenBank/DDBJ whole genome shotgun (WGS) entry which is preliminary data.</text>
</comment>
<evidence type="ECO:0000259" key="2">
    <source>
        <dbReference type="PROSITE" id="PS50086"/>
    </source>
</evidence>
<dbReference type="EMBL" id="BMAR01000009">
    <property type="protein sequence ID" value="GFR45366.1"/>
    <property type="molecule type" value="Genomic_DNA"/>
</dbReference>
<dbReference type="GO" id="GO:0031267">
    <property type="term" value="F:small GTPase binding"/>
    <property type="evidence" value="ECO:0007669"/>
    <property type="project" value="TreeGrafter"/>
</dbReference>
<dbReference type="GO" id="GO:0005096">
    <property type="term" value="F:GTPase activator activity"/>
    <property type="evidence" value="ECO:0007669"/>
    <property type="project" value="TreeGrafter"/>
</dbReference>
<dbReference type="PANTHER" id="PTHR47219:SF20">
    <property type="entry name" value="TBC1 DOMAIN FAMILY MEMBER 2B"/>
    <property type="match status" value="1"/>
</dbReference>
<dbReference type="Gene3D" id="1.10.8.270">
    <property type="entry name" value="putative rabgap domain of human tbc1 domain family member 14 like domains"/>
    <property type="match status" value="1"/>
</dbReference>
<dbReference type="InterPro" id="IPR000195">
    <property type="entry name" value="Rab-GAP-TBC_dom"/>
</dbReference>
<evidence type="ECO:0000313" key="3">
    <source>
        <dbReference type="EMBL" id="GFR45366.1"/>
    </source>
</evidence>
<feature type="compositionally biased region" description="Low complexity" evidence="1">
    <location>
        <begin position="363"/>
        <end position="392"/>
    </location>
</feature>
<evidence type="ECO:0000256" key="1">
    <source>
        <dbReference type="SAM" id="MobiDB-lite"/>
    </source>
</evidence>
<dbReference type="AlphaFoldDB" id="A0AAD3HLV4"/>